<evidence type="ECO:0000313" key="1">
    <source>
        <dbReference type="EMBL" id="DAD35408.1"/>
    </source>
</evidence>
<dbReference type="AlphaFoldDB" id="A0A822Z1N2"/>
<reference evidence="1 2" key="1">
    <citation type="journal article" date="2020" name="Mol. Biol. Evol.">
        <title>Distinct Expression and Methylation Patterns for Genes with Different Fates following a Single Whole-Genome Duplication in Flowering Plants.</title>
        <authorList>
            <person name="Shi T."/>
            <person name="Rahmani R.S."/>
            <person name="Gugger P.F."/>
            <person name="Wang M."/>
            <person name="Li H."/>
            <person name="Zhang Y."/>
            <person name="Li Z."/>
            <person name="Wang Q."/>
            <person name="Van de Peer Y."/>
            <person name="Marchal K."/>
            <person name="Chen J."/>
        </authorList>
    </citation>
    <scope>NUCLEOTIDE SEQUENCE [LARGE SCALE GENOMIC DNA]</scope>
    <source>
        <tissue evidence="1">Leaf</tissue>
    </source>
</reference>
<evidence type="ECO:0000313" key="2">
    <source>
        <dbReference type="Proteomes" id="UP000607653"/>
    </source>
</evidence>
<accession>A0A822Z1N2</accession>
<protein>
    <submittedName>
        <fullName evidence="1">Uncharacterized protein</fullName>
    </submittedName>
</protein>
<gene>
    <name evidence="1" type="ORF">HUJ06_006048</name>
</gene>
<sequence>MICKALRAFEAEFNYFLPCRSSCTSTNERQKAVKGRTS</sequence>
<proteinExistence type="predicted"/>
<comment type="caution">
    <text evidence="1">The sequence shown here is derived from an EMBL/GenBank/DDBJ whole genome shotgun (WGS) entry which is preliminary data.</text>
</comment>
<organism evidence="1 2">
    <name type="scientific">Nelumbo nucifera</name>
    <name type="common">Sacred lotus</name>
    <dbReference type="NCBI Taxonomy" id="4432"/>
    <lineage>
        <taxon>Eukaryota</taxon>
        <taxon>Viridiplantae</taxon>
        <taxon>Streptophyta</taxon>
        <taxon>Embryophyta</taxon>
        <taxon>Tracheophyta</taxon>
        <taxon>Spermatophyta</taxon>
        <taxon>Magnoliopsida</taxon>
        <taxon>Proteales</taxon>
        <taxon>Nelumbonaceae</taxon>
        <taxon>Nelumbo</taxon>
    </lineage>
</organism>
<dbReference type="EMBL" id="DUZY01000004">
    <property type="protein sequence ID" value="DAD35408.1"/>
    <property type="molecule type" value="Genomic_DNA"/>
</dbReference>
<name>A0A822Z1N2_NELNU</name>
<dbReference type="Proteomes" id="UP000607653">
    <property type="component" value="Unassembled WGS sequence"/>
</dbReference>
<keyword evidence="2" id="KW-1185">Reference proteome</keyword>